<gene>
    <name evidence="3" type="ORF">HCU67_07245</name>
</gene>
<reference evidence="3 4" key="1">
    <citation type="submission" date="2020-04" db="EMBL/GenBank/DDBJ databases">
        <authorList>
            <person name="Yoon J."/>
        </authorList>
    </citation>
    <scope>NUCLEOTIDE SEQUENCE [LARGE SCALE GENOMIC DNA]</scope>
    <source>
        <strain evidence="3 4">DJ-13</strain>
    </source>
</reference>
<sequence>MKRALKYILPSLLVLFLNSACNTTTILFQENSDDWEIFGAADWRFSNGNLIGAIEEGAGFVMTKDSYKDFALELEFYPDSTINSGVFIRCMKKELSASNCHELNIWDLHPNQDYRTGAIVSKGIPKAHVETLNKWNSYKILAMENRIQVWVNTIKTADSTFLHPPEGYIALQAMGNGKIKFRNIMLKSGEH</sequence>
<feature type="chain" id="PRO_5047150768" evidence="1">
    <location>
        <begin position="23"/>
        <end position="191"/>
    </location>
</feature>
<feature type="signal peptide" evidence="1">
    <location>
        <begin position="1"/>
        <end position="22"/>
    </location>
</feature>
<organism evidence="3 4">
    <name type="scientific">Croceivirga thetidis</name>
    <dbReference type="NCBI Taxonomy" id="2721623"/>
    <lineage>
        <taxon>Bacteria</taxon>
        <taxon>Pseudomonadati</taxon>
        <taxon>Bacteroidota</taxon>
        <taxon>Flavobacteriia</taxon>
        <taxon>Flavobacteriales</taxon>
        <taxon>Flavobacteriaceae</taxon>
        <taxon>Croceivirga</taxon>
    </lineage>
</organism>
<comment type="caution">
    <text evidence="3">The sequence shown here is derived from an EMBL/GenBank/DDBJ whole genome shotgun (WGS) entry which is preliminary data.</text>
</comment>
<dbReference type="Gene3D" id="2.60.120.560">
    <property type="entry name" value="Exo-inulinase, domain 1"/>
    <property type="match status" value="1"/>
</dbReference>
<protein>
    <submittedName>
        <fullName evidence="3">DUF1080 domain-containing protein</fullName>
    </submittedName>
</protein>
<proteinExistence type="predicted"/>
<feature type="domain" description="3-keto-alpha-glucoside-1,2-lyase/3-keto-2-hydroxy-glucal hydratase" evidence="2">
    <location>
        <begin position="30"/>
        <end position="187"/>
    </location>
</feature>
<evidence type="ECO:0000256" key="1">
    <source>
        <dbReference type="SAM" id="SignalP"/>
    </source>
</evidence>
<keyword evidence="1" id="KW-0732">Signal</keyword>
<dbReference type="EMBL" id="JAAWWL010000001">
    <property type="protein sequence ID" value="NKI31738.1"/>
    <property type="molecule type" value="Genomic_DNA"/>
</dbReference>
<evidence type="ECO:0000313" key="3">
    <source>
        <dbReference type="EMBL" id="NKI31738.1"/>
    </source>
</evidence>
<dbReference type="Pfam" id="PF06439">
    <property type="entry name" value="3keto-disac_hyd"/>
    <property type="match status" value="1"/>
</dbReference>
<evidence type="ECO:0000313" key="4">
    <source>
        <dbReference type="Proteomes" id="UP000718451"/>
    </source>
</evidence>
<name>A0ABX1GP98_9FLAO</name>
<keyword evidence="4" id="KW-1185">Reference proteome</keyword>
<dbReference type="InterPro" id="IPR010496">
    <property type="entry name" value="AL/BT2_dom"/>
</dbReference>
<evidence type="ECO:0000259" key="2">
    <source>
        <dbReference type="Pfam" id="PF06439"/>
    </source>
</evidence>
<dbReference type="Proteomes" id="UP000718451">
    <property type="component" value="Unassembled WGS sequence"/>
</dbReference>
<dbReference type="RefSeq" id="WP_168551889.1">
    <property type="nucleotide sequence ID" value="NZ_JAAWWL010000001.1"/>
</dbReference>
<accession>A0ABX1GP98</accession>